<feature type="transmembrane region" description="Helical" evidence="1">
    <location>
        <begin position="60"/>
        <end position="81"/>
    </location>
</feature>
<dbReference type="EMBL" id="JADOTY010000001">
    <property type="protein sequence ID" value="MBG6103047.1"/>
    <property type="molecule type" value="Genomic_DNA"/>
</dbReference>
<protein>
    <submittedName>
        <fullName evidence="2">Uncharacterized protein</fullName>
    </submittedName>
</protein>
<proteinExistence type="predicted"/>
<keyword evidence="1" id="KW-0472">Membrane</keyword>
<keyword evidence="1" id="KW-0812">Transmembrane</keyword>
<gene>
    <name evidence="2" type="ORF">IW249_003461</name>
</gene>
<sequence>MTDEQFDRRVRDADPYRPEVIAHLGGAAQELLEEIMSTPILESVTEPPGRRSRPRRRLTGGLATAGVAAAVLAVVFGISMVKTGQPGGQEAAPETSSSSVAPGMGSYSAMVLKAAEQNPRLLVDQPGWKAQHVDGFAKRTGSITYSKGERGLRMSWYEATEYAVRHKDRLQVSKPESVQVDRWPGDLFRYNEREFEVLLKPRDGSFVEVRTVGAWTRADFDRVLASVVRVDARTWLASLPAEIVTPERVNERAAAVLADVPLPPGFDPATLNVEGINDPSQFGIRVIGPVGCAWITEWKRAKESNDEDALRRATDALRSSHNWKALQQIDIDGYWADGFWETADRLAAGGPVHPKMFNPCNAEQ</sequence>
<comment type="caution">
    <text evidence="2">The sequence shown here is derived from an EMBL/GenBank/DDBJ whole genome shotgun (WGS) entry which is preliminary data.</text>
</comment>
<evidence type="ECO:0000313" key="2">
    <source>
        <dbReference type="EMBL" id="MBG6103047.1"/>
    </source>
</evidence>
<reference evidence="2 3" key="1">
    <citation type="submission" date="2020-11" db="EMBL/GenBank/DDBJ databases">
        <title>Sequencing the genomes of 1000 actinobacteria strains.</title>
        <authorList>
            <person name="Klenk H.-P."/>
        </authorList>
    </citation>
    <scope>NUCLEOTIDE SEQUENCE [LARGE SCALE GENOMIC DNA]</scope>
    <source>
        <strain evidence="2 3">DSM 101695</strain>
    </source>
</reference>
<evidence type="ECO:0000313" key="3">
    <source>
        <dbReference type="Proteomes" id="UP000631791"/>
    </source>
</evidence>
<keyword evidence="1" id="KW-1133">Transmembrane helix</keyword>
<accession>A0ABS0K4V3</accession>
<evidence type="ECO:0000256" key="1">
    <source>
        <dbReference type="SAM" id="Phobius"/>
    </source>
</evidence>
<dbReference type="RefSeq" id="WP_196921731.1">
    <property type="nucleotide sequence ID" value="NZ_JADOTY010000001.1"/>
</dbReference>
<dbReference type="Proteomes" id="UP000631791">
    <property type="component" value="Unassembled WGS sequence"/>
</dbReference>
<organism evidence="2 3">
    <name type="scientific">Micromonospora vinacea</name>
    <dbReference type="NCBI Taxonomy" id="709878"/>
    <lineage>
        <taxon>Bacteria</taxon>
        <taxon>Bacillati</taxon>
        <taxon>Actinomycetota</taxon>
        <taxon>Actinomycetes</taxon>
        <taxon>Micromonosporales</taxon>
        <taxon>Micromonosporaceae</taxon>
        <taxon>Micromonospora</taxon>
    </lineage>
</organism>
<keyword evidence="3" id="KW-1185">Reference proteome</keyword>
<name>A0ABS0K4V3_9ACTN</name>